<evidence type="ECO:0000313" key="3">
    <source>
        <dbReference type="Proteomes" id="UP000198635"/>
    </source>
</evidence>
<dbReference type="SUPFAM" id="SSF54523">
    <property type="entry name" value="Pili subunits"/>
    <property type="match status" value="1"/>
</dbReference>
<dbReference type="RefSeq" id="WP_092375555.1">
    <property type="nucleotide sequence ID" value="NZ_FORX01000011.1"/>
</dbReference>
<dbReference type="Gene3D" id="3.30.700.10">
    <property type="entry name" value="Glycoprotein, Type 4 Pilin"/>
    <property type="match status" value="1"/>
</dbReference>
<organism evidence="2 3">
    <name type="scientific">Desulfomicrobium apsheronum</name>
    <dbReference type="NCBI Taxonomy" id="52560"/>
    <lineage>
        <taxon>Bacteria</taxon>
        <taxon>Pseudomonadati</taxon>
        <taxon>Thermodesulfobacteriota</taxon>
        <taxon>Desulfovibrionia</taxon>
        <taxon>Desulfovibrionales</taxon>
        <taxon>Desulfomicrobiaceae</taxon>
        <taxon>Desulfomicrobium</taxon>
    </lineage>
</organism>
<dbReference type="InterPro" id="IPR045584">
    <property type="entry name" value="Pilin-like"/>
</dbReference>
<evidence type="ECO:0000256" key="1">
    <source>
        <dbReference type="SAM" id="Phobius"/>
    </source>
</evidence>
<proteinExistence type="predicted"/>
<dbReference type="STRING" id="52560.SAMN04488082_11144"/>
<sequence length="205" mass="21378">MQKKGQQGFTLIEMAIVLVIIGLILGMVFKGRELIASAKVKSANAAYNKVVAGTNIYLDRYGVYPGDGCGAADTTPQACLGKGVGAYDGIVSDANEIAAFFTLLKNSGILTTADTKSALGDEWRVGGNSNATWVYVEAADLRLVCDLDRVADDGNPDTGIIRAGEDSPEDTFGGAAQSTDNDGYQAGADCWSKEGTASVLLKVLP</sequence>
<dbReference type="Proteomes" id="UP000198635">
    <property type="component" value="Unassembled WGS sequence"/>
</dbReference>
<dbReference type="AlphaFoldDB" id="A0A1I3VU12"/>
<keyword evidence="1" id="KW-1133">Transmembrane helix</keyword>
<gene>
    <name evidence="2" type="ORF">SAMN04488082_11144</name>
</gene>
<dbReference type="InterPro" id="IPR012902">
    <property type="entry name" value="N_methyl_site"/>
</dbReference>
<name>A0A1I3VU12_9BACT</name>
<evidence type="ECO:0000313" key="2">
    <source>
        <dbReference type="EMBL" id="SFJ98672.1"/>
    </source>
</evidence>
<reference evidence="3" key="1">
    <citation type="submission" date="2016-10" db="EMBL/GenBank/DDBJ databases">
        <authorList>
            <person name="Varghese N."/>
            <person name="Submissions S."/>
        </authorList>
    </citation>
    <scope>NUCLEOTIDE SEQUENCE [LARGE SCALE GENOMIC DNA]</scope>
    <source>
        <strain evidence="3">DSM 5918</strain>
    </source>
</reference>
<keyword evidence="3" id="KW-1185">Reference proteome</keyword>
<dbReference type="Pfam" id="PF07963">
    <property type="entry name" value="N_methyl"/>
    <property type="match status" value="1"/>
</dbReference>
<accession>A0A1I3VU12</accession>
<keyword evidence="1" id="KW-0472">Membrane</keyword>
<dbReference type="NCBIfam" id="TIGR02532">
    <property type="entry name" value="IV_pilin_GFxxxE"/>
    <property type="match status" value="1"/>
</dbReference>
<dbReference type="EMBL" id="FORX01000011">
    <property type="protein sequence ID" value="SFJ98672.1"/>
    <property type="molecule type" value="Genomic_DNA"/>
</dbReference>
<dbReference type="OrthoDB" id="5517427at2"/>
<feature type="transmembrane region" description="Helical" evidence="1">
    <location>
        <begin position="9"/>
        <end position="29"/>
    </location>
</feature>
<protein>
    <submittedName>
        <fullName evidence="2">Prepilin-type N-terminal cleavage/methylation domain-containing protein</fullName>
    </submittedName>
</protein>
<keyword evidence="1" id="KW-0812">Transmembrane</keyword>
<dbReference type="PROSITE" id="PS00409">
    <property type="entry name" value="PROKAR_NTER_METHYL"/>
    <property type="match status" value="1"/>
</dbReference>